<dbReference type="Pfam" id="PF01258">
    <property type="entry name" value="zf-dskA_traR"/>
    <property type="match status" value="1"/>
</dbReference>
<protein>
    <submittedName>
        <fullName evidence="6">Phage/conjugal plasmid C-4 type zinc finger protein, TraR family</fullName>
    </submittedName>
</protein>
<dbReference type="NCBIfam" id="TIGR02419">
    <property type="entry name" value="C4_traR_proteo"/>
    <property type="match status" value="1"/>
</dbReference>
<dbReference type="InterPro" id="IPR012783">
    <property type="entry name" value="Znf_C4_TraR"/>
</dbReference>
<dbReference type="InterPro" id="IPR020458">
    <property type="entry name" value="Znf_DskA_TraR_CS"/>
</dbReference>
<evidence type="ECO:0000259" key="5">
    <source>
        <dbReference type="Pfam" id="PF01258"/>
    </source>
</evidence>
<dbReference type="Gene3D" id="1.20.120.910">
    <property type="entry name" value="DksA, coiled-coil domain"/>
    <property type="match status" value="1"/>
</dbReference>
<gene>
    <name evidence="6" type="primary">ybiI_2</name>
    <name evidence="6" type="ORF">SAMEA2273187_04121</name>
</gene>
<comment type="caution">
    <text evidence="6">The sequence shown here is derived from an EMBL/GenBank/DDBJ whole genome shotgun (WGS) entry which is preliminary data.</text>
</comment>
<evidence type="ECO:0000313" key="7">
    <source>
        <dbReference type="Proteomes" id="UP000077295"/>
    </source>
</evidence>
<keyword evidence="2" id="KW-0863">Zinc-finger</keyword>
<dbReference type="PANTHER" id="PTHR38777:SF1">
    <property type="entry name" value="DNAK SUPPRESSOR PROTEIN"/>
    <property type="match status" value="1"/>
</dbReference>
<dbReference type="InterPro" id="IPR000962">
    <property type="entry name" value="Znf_DskA_TraR"/>
</dbReference>
<feature type="domain" description="Zinc finger DksA/TraR C4-type" evidence="5">
    <location>
        <begin position="32"/>
        <end position="63"/>
    </location>
</feature>
<evidence type="ECO:0000313" key="6">
    <source>
        <dbReference type="EMBL" id="SAF05764.1"/>
    </source>
</evidence>
<evidence type="ECO:0000256" key="1">
    <source>
        <dbReference type="ARBA" id="ARBA00022723"/>
    </source>
</evidence>
<evidence type="ECO:0000256" key="3">
    <source>
        <dbReference type="ARBA" id="ARBA00022833"/>
    </source>
</evidence>
<dbReference type="PROSITE" id="PS01102">
    <property type="entry name" value="ZF_DKSA_1"/>
    <property type="match status" value="1"/>
</dbReference>
<organism evidence="6 7">
    <name type="scientific">Enterobacter hormaechei</name>
    <dbReference type="NCBI Taxonomy" id="158836"/>
    <lineage>
        <taxon>Bacteria</taxon>
        <taxon>Pseudomonadati</taxon>
        <taxon>Pseudomonadota</taxon>
        <taxon>Gammaproteobacteria</taxon>
        <taxon>Enterobacterales</taxon>
        <taxon>Enterobacteriaceae</taxon>
        <taxon>Enterobacter</taxon>
        <taxon>Enterobacter cloacae complex</taxon>
    </lineage>
</organism>
<reference evidence="6 7" key="1">
    <citation type="submission" date="2016-03" db="EMBL/GenBank/DDBJ databases">
        <authorList>
            <consortium name="Pathogen Informatics"/>
        </authorList>
    </citation>
    <scope>NUCLEOTIDE SEQUENCE [LARGE SCALE GENOMIC DNA]</scope>
    <source>
        <strain evidence="7">e552</strain>
    </source>
</reference>
<accession>A0ABD7L1H9</accession>
<name>A0ABD7L1H9_9ENTR</name>
<evidence type="ECO:0000256" key="4">
    <source>
        <dbReference type="PROSITE-ProRule" id="PRU00510"/>
    </source>
</evidence>
<keyword evidence="3" id="KW-0862">Zinc</keyword>
<dbReference type="EMBL" id="FKEV01000019">
    <property type="protein sequence ID" value="SAF05764.1"/>
    <property type="molecule type" value="Genomic_DNA"/>
</dbReference>
<keyword evidence="1" id="KW-0479">Metal-binding</keyword>
<dbReference type="GO" id="GO:0008270">
    <property type="term" value="F:zinc ion binding"/>
    <property type="evidence" value="ECO:0007669"/>
    <property type="project" value="UniProtKB-KW"/>
</dbReference>
<dbReference type="PANTHER" id="PTHR38777">
    <property type="entry name" value="FELS-2 PROPHAGE PROTEIN"/>
    <property type="match status" value="1"/>
</dbReference>
<feature type="zinc finger region" description="dksA C4-type" evidence="4">
    <location>
        <begin position="34"/>
        <end position="58"/>
    </location>
</feature>
<dbReference type="AlphaFoldDB" id="A0ABD7L1H9"/>
<dbReference type="PROSITE" id="PS51128">
    <property type="entry name" value="ZF_DKSA_2"/>
    <property type="match status" value="1"/>
</dbReference>
<evidence type="ECO:0000256" key="2">
    <source>
        <dbReference type="ARBA" id="ARBA00022771"/>
    </source>
</evidence>
<dbReference type="Proteomes" id="UP000077295">
    <property type="component" value="Unassembled WGS sequence"/>
</dbReference>
<dbReference type="SUPFAM" id="SSF57716">
    <property type="entry name" value="Glucocorticoid receptor-like (DNA-binding domain)"/>
    <property type="match status" value="1"/>
</dbReference>
<proteinExistence type="predicted"/>
<sequence>MDIINTAAEIEELQRNAALSAHRIDRNAVSAERCEECDEPIPEPRRAAVPGCQTCSSCQEEIELKNKQSGLS</sequence>
<dbReference type="RefSeq" id="WP_063840891.1">
    <property type="nucleotide sequence ID" value="NZ_FKEV01000019.1"/>
</dbReference>